<dbReference type="Pfam" id="PF17851">
    <property type="entry name" value="GH43_C2"/>
    <property type="match status" value="1"/>
</dbReference>
<feature type="domain" description="Beta-xylosidase C-terminal Concanavalin A-like" evidence="7">
    <location>
        <begin position="320"/>
        <end position="543"/>
    </location>
</feature>
<dbReference type="PANTHER" id="PTHR42812:SF12">
    <property type="entry name" value="BETA-XYLOSIDASE-RELATED"/>
    <property type="match status" value="1"/>
</dbReference>
<comment type="similarity">
    <text evidence="1 6">Belongs to the glycosyl hydrolase 43 family.</text>
</comment>
<evidence type="ECO:0000256" key="5">
    <source>
        <dbReference type="PIRSR" id="PIRSR606710-2"/>
    </source>
</evidence>
<evidence type="ECO:0000313" key="9">
    <source>
        <dbReference type="Proteomes" id="UP000426246"/>
    </source>
</evidence>
<dbReference type="Proteomes" id="UP000426246">
    <property type="component" value="Chromosome"/>
</dbReference>
<evidence type="ECO:0000256" key="2">
    <source>
        <dbReference type="ARBA" id="ARBA00022801"/>
    </source>
</evidence>
<evidence type="ECO:0000256" key="6">
    <source>
        <dbReference type="RuleBase" id="RU361187"/>
    </source>
</evidence>
<feature type="site" description="Important for catalytic activity, responsible for pKa modulation of the active site Glu and correct orientation of both the proton donor and substrate" evidence="5">
    <location>
        <position position="133"/>
    </location>
</feature>
<evidence type="ECO:0000313" key="8">
    <source>
        <dbReference type="EMBL" id="QGQ94567.1"/>
    </source>
</evidence>
<evidence type="ECO:0000256" key="4">
    <source>
        <dbReference type="PIRSR" id="PIRSR606710-1"/>
    </source>
</evidence>
<protein>
    <submittedName>
        <fullName evidence="8">Glycoside hydrolase family 43 protein</fullName>
    </submittedName>
</protein>
<accession>A0A6B8RF61</accession>
<dbReference type="PANTHER" id="PTHR42812">
    <property type="entry name" value="BETA-XYLOSIDASE"/>
    <property type="match status" value="1"/>
</dbReference>
<dbReference type="Gene3D" id="2.115.10.20">
    <property type="entry name" value="Glycosyl hydrolase domain, family 43"/>
    <property type="match status" value="1"/>
</dbReference>
<sequence>MCFLRAENMLNEYVNPVLPGDYPDPSVVRVGNDYYLVTSTFQYFPAVLILHSTDLVNWKPIGHVITRKEQLDLTGIPDSYGVFAPDISYYAGKFWVVVPFFHGQPRCTNLLFVADRPEGPYGDPIQLNHHFIDPSIFNDPDGRRYLAYGGGWLHEMAADGSQLIGEAKQVWPGTGGVAPEGPHLIKQNDWYYLILSEGGTFFEHKCTVARSKSIWGPYEANPSNPILQQTDMNKVIQKTGHGKLVQSSDGAWWMMHLGGRPLGPGGATPLGRETFLAPVEWNEDGWFTVGEGGSPVEKIQLAADTQPPTKELSNDLHYVDFFQTESLDPSWEWVRHPLEAGYSLNKQGLLINCLPYQLLSPQSTLVLTRRWEHLGFRTAAKLRFMPKAIGEEAGIMLYRDLDAQLLLTIRNGIGQTSGQSFDVTRLHEQQEYKGLYLQIDQVENGMRRKLYQKNLEINVEDIEATASFLLSIRLDAATQLVGFSLAKEDDREEELPLQVSAEFLYPEKAPTWLCFTAPRIGIFARGVYGTEHGKAVFENFEYEPTLVSE</sequence>
<dbReference type="InterPro" id="IPR041542">
    <property type="entry name" value="GH43_C2"/>
</dbReference>
<dbReference type="SUPFAM" id="SSF49899">
    <property type="entry name" value="Concanavalin A-like lectins/glucanases"/>
    <property type="match status" value="1"/>
</dbReference>
<dbReference type="InterPro" id="IPR023296">
    <property type="entry name" value="Glyco_hydro_beta-prop_sf"/>
</dbReference>
<dbReference type="Gene3D" id="2.60.120.200">
    <property type="match status" value="1"/>
</dbReference>
<dbReference type="AlphaFoldDB" id="A0A6B8RF61"/>
<dbReference type="GO" id="GO:0005975">
    <property type="term" value="P:carbohydrate metabolic process"/>
    <property type="evidence" value="ECO:0007669"/>
    <property type="project" value="InterPro"/>
</dbReference>
<organism evidence="8 9">
    <name type="scientific">Paenibacillus psychroresistens</name>
    <dbReference type="NCBI Taxonomy" id="1778678"/>
    <lineage>
        <taxon>Bacteria</taxon>
        <taxon>Bacillati</taxon>
        <taxon>Bacillota</taxon>
        <taxon>Bacilli</taxon>
        <taxon>Bacillales</taxon>
        <taxon>Paenibacillaceae</taxon>
        <taxon>Paenibacillus</taxon>
    </lineage>
</organism>
<dbReference type="InterPro" id="IPR006710">
    <property type="entry name" value="Glyco_hydro_43"/>
</dbReference>
<keyword evidence="9" id="KW-1185">Reference proteome</keyword>
<dbReference type="KEGG" id="ppsc:EHS13_06545"/>
<keyword evidence="2 6" id="KW-0378">Hydrolase</keyword>
<dbReference type="CDD" id="cd08989">
    <property type="entry name" value="GH43_XYL-like"/>
    <property type="match status" value="1"/>
</dbReference>
<feature type="active site" description="Proton donor" evidence="4">
    <location>
        <position position="180"/>
    </location>
</feature>
<evidence type="ECO:0000256" key="3">
    <source>
        <dbReference type="ARBA" id="ARBA00023295"/>
    </source>
</evidence>
<dbReference type="Pfam" id="PF04616">
    <property type="entry name" value="Glyco_hydro_43"/>
    <property type="match status" value="1"/>
</dbReference>
<proteinExistence type="inferred from homology"/>
<dbReference type="InterPro" id="IPR051795">
    <property type="entry name" value="Glycosyl_Hydrlase_43"/>
</dbReference>
<feature type="active site" description="Proton acceptor" evidence="4">
    <location>
        <position position="24"/>
    </location>
</feature>
<evidence type="ECO:0000259" key="7">
    <source>
        <dbReference type="Pfam" id="PF17851"/>
    </source>
</evidence>
<gene>
    <name evidence="8" type="ORF">EHS13_06545</name>
</gene>
<dbReference type="GO" id="GO:0004553">
    <property type="term" value="F:hydrolase activity, hydrolyzing O-glycosyl compounds"/>
    <property type="evidence" value="ECO:0007669"/>
    <property type="project" value="InterPro"/>
</dbReference>
<keyword evidence="3 6" id="KW-0326">Glycosidase</keyword>
<dbReference type="EMBL" id="CP034235">
    <property type="protein sequence ID" value="QGQ94567.1"/>
    <property type="molecule type" value="Genomic_DNA"/>
</dbReference>
<dbReference type="SUPFAM" id="SSF75005">
    <property type="entry name" value="Arabinanase/levansucrase/invertase"/>
    <property type="match status" value="1"/>
</dbReference>
<dbReference type="InterPro" id="IPR013320">
    <property type="entry name" value="ConA-like_dom_sf"/>
</dbReference>
<name>A0A6B8RF61_9BACL</name>
<reference evidence="9" key="1">
    <citation type="submission" date="2018-11" db="EMBL/GenBank/DDBJ databases">
        <title>Complete genome sequence of Paenibacillus sp. ML311-T8.</title>
        <authorList>
            <person name="Nam Y.-D."/>
            <person name="Kang J."/>
            <person name="Chung W.-H."/>
            <person name="Park Y.S."/>
        </authorList>
    </citation>
    <scope>NUCLEOTIDE SEQUENCE [LARGE SCALE GENOMIC DNA]</scope>
    <source>
        <strain evidence="9">ML311-T8</strain>
    </source>
</reference>
<evidence type="ECO:0000256" key="1">
    <source>
        <dbReference type="ARBA" id="ARBA00009865"/>
    </source>
</evidence>